<proteinExistence type="inferred from homology"/>
<dbReference type="Gene3D" id="3.30.40.10">
    <property type="entry name" value="Zinc/RING finger domain, C3HC4 (zinc finger)"/>
    <property type="match status" value="1"/>
</dbReference>
<dbReference type="InterPro" id="IPR013083">
    <property type="entry name" value="Znf_RING/FYVE/PHD"/>
</dbReference>
<evidence type="ECO:0000256" key="2">
    <source>
        <dbReference type="ARBA" id="ARBA00022490"/>
    </source>
</evidence>
<keyword evidence="4 9" id="KW-0863">Zinc-finger</keyword>
<evidence type="ECO:0000259" key="10">
    <source>
        <dbReference type="PROSITE" id="PS50897"/>
    </source>
</evidence>
<dbReference type="Pfam" id="PF10607">
    <property type="entry name" value="CTLH"/>
    <property type="match status" value="1"/>
</dbReference>
<dbReference type="GO" id="GO:0043161">
    <property type="term" value="P:proteasome-mediated ubiquitin-dependent protein catabolic process"/>
    <property type="evidence" value="ECO:0007669"/>
    <property type="project" value="InterPro"/>
</dbReference>
<dbReference type="InterPro" id="IPR024964">
    <property type="entry name" value="CTLH/CRA"/>
</dbReference>
<dbReference type="PANTHER" id="PTHR12170">
    <property type="entry name" value="MACROPHAGE ERYTHROBLAST ATTACHER-RELATED"/>
    <property type="match status" value="1"/>
</dbReference>
<evidence type="ECO:0000256" key="3">
    <source>
        <dbReference type="ARBA" id="ARBA00022723"/>
    </source>
</evidence>
<evidence type="ECO:0000256" key="6">
    <source>
        <dbReference type="ARBA" id="ARBA00061136"/>
    </source>
</evidence>
<evidence type="ECO:0000313" key="12">
    <source>
        <dbReference type="EMBL" id="KAF9942371.1"/>
    </source>
</evidence>
<dbReference type="InterPro" id="IPR027370">
    <property type="entry name" value="Znf-RING_euk"/>
</dbReference>
<feature type="zinc finger region" description="RING-Gid-type" evidence="9">
    <location>
        <begin position="327"/>
        <end position="371"/>
    </location>
</feature>
<dbReference type="SUPFAM" id="SSF57850">
    <property type="entry name" value="RING/U-box"/>
    <property type="match status" value="1"/>
</dbReference>
<keyword evidence="3" id="KW-0479">Metal-binding</keyword>
<sequence length="385" mass="43722">MDTFIKDYDKILKKHSALETNDPLDRLIAVVNEAREKIRADPSSVNTSLAALGKSVKSASQTISDEHKEVQSALTKYSKAIDKKFTAEAMSPINLHAFDNRQHILRKTIALHYIRQGNFEIGDTFAKASRVLSVKEAGLDIPDTIRHQFVEMFDIVASLKENNLEPALQWAKRHGNELEKRSSTLEFKLHRQKFLQLLEARQTQEAIAYARENFKDFGARHTQEIARLMCCILYMDRINSSPYSDLTTANSSDDIQHMFTRDFCRLLGLSYESPLYVSLTVGTQALPKIIKVASIMKAKKTEWSQESEMPVEIPLTDDTKFHSIFACPVSKEQATEENPPMMMACGHVVCKESLNKLCRGNTTQRFKCPYCPIEAMASQAKNVYF</sequence>
<keyword evidence="2" id="KW-0963">Cytoplasm</keyword>
<evidence type="ECO:0000313" key="13">
    <source>
        <dbReference type="Proteomes" id="UP000749646"/>
    </source>
</evidence>
<dbReference type="GO" id="GO:0005634">
    <property type="term" value="C:nucleus"/>
    <property type="evidence" value="ECO:0007669"/>
    <property type="project" value="TreeGrafter"/>
</dbReference>
<dbReference type="InterPro" id="IPR044063">
    <property type="entry name" value="ZF_RING_GID"/>
</dbReference>
<dbReference type="GO" id="GO:0061630">
    <property type="term" value="F:ubiquitin protein ligase activity"/>
    <property type="evidence" value="ECO:0007669"/>
    <property type="project" value="InterPro"/>
</dbReference>
<dbReference type="GO" id="GO:0005737">
    <property type="term" value="C:cytoplasm"/>
    <property type="evidence" value="ECO:0007669"/>
    <property type="project" value="UniProtKB-SubCell"/>
</dbReference>
<accession>A0A9P6LU84</accession>
<dbReference type="GO" id="GO:0008270">
    <property type="term" value="F:zinc ion binding"/>
    <property type="evidence" value="ECO:0007669"/>
    <property type="project" value="UniProtKB-KW"/>
</dbReference>
<keyword evidence="5" id="KW-0862">Zinc</keyword>
<dbReference type="SMART" id="SM00757">
    <property type="entry name" value="CRA"/>
    <property type="match status" value="1"/>
</dbReference>
<evidence type="ECO:0000259" key="11">
    <source>
        <dbReference type="PROSITE" id="PS51867"/>
    </source>
</evidence>
<dbReference type="InterPro" id="IPR006595">
    <property type="entry name" value="CTLH_C"/>
</dbReference>
<dbReference type="GO" id="GO:0034657">
    <property type="term" value="C:GID complex"/>
    <property type="evidence" value="ECO:0007669"/>
    <property type="project" value="TreeGrafter"/>
</dbReference>
<dbReference type="FunFam" id="3.30.40.10:FF:000143">
    <property type="entry name" value="Regulator of gluconeogenesis Rmd5"/>
    <property type="match status" value="1"/>
</dbReference>
<comment type="similarity">
    <text evidence="6">Belongs to the RMD5/GID2 family.</text>
</comment>
<dbReference type="InterPro" id="IPR045098">
    <property type="entry name" value="Fyv10_fam"/>
</dbReference>
<evidence type="ECO:0000256" key="5">
    <source>
        <dbReference type="ARBA" id="ARBA00022833"/>
    </source>
</evidence>
<dbReference type="PANTHER" id="PTHR12170:SF3">
    <property type="entry name" value="GH10162P"/>
    <property type="match status" value="1"/>
</dbReference>
<evidence type="ECO:0000256" key="1">
    <source>
        <dbReference type="ARBA" id="ARBA00004496"/>
    </source>
</evidence>
<name>A0A9P6LU84_9FUNG</name>
<feature type="domain" description="RING-Gid-type" evidence="11">
    <location>
        <begin position="327"/>
        <end position="371"/>
    </location>
</feature>
<evidence type="ECO:0000256" key="8">
    <source>
        <dbReference type="ARBA" id="ARBA00080744"/>
    </source>
</evidence>
<evidence type="ECO:0000256" key="7">
    <source>
        <dbReference type="ARBA" id="ARBA00075398"/>
    </source>
</evidence>
<dbReference type="CDD" id="cd16652">
    <property type="entry name" value="dRING_Rmd5p-like"/>
    <property type="match status" value="1"/>
</dbReference>
<dbReference type="PROSITE" id="PS50897">
    <property type="entry name" value="CTLH"/>
    <property type="match status" value="1"/>
</dbReference>
<dbReference type="SMART" id="SM00668">
    <property type="entry name" value="CTLH"/>
    <property type="match status" value="1"/>
</dbReference>
<dbReference type="AlphaFoldDB" id="A0A9P6LU84"/>
<evidence type="ECO:0000256" key="9">
    <source>
        <dbReference type="PROSITE-ProRule" id="PRU01215"/>
    </source>
</evidence>
<dbReference type="InterPro" id="IPR037683">
    <property type="entry name" value="Rmd5_dRing"/>
</dbReference>
<comment type="caution">
    <text evidence="12">The sequence shown here is derived from an EMBL/GenBank/DDBJ whole genome shotgun (WGS) entry which is preliminary data.</text>
</comment>
<protein>
    <recommendedName>
        <fullName evidence="8">GID complex catalytic subunit 2</fullName>
    </recommendedName>
    <alternativeName>
        <fullName evidence="7">Glucose-induced degradation protein 2</fullName>
    </alternativeName>
</protein>
<dbReference type="PROSITE" id="PS51867">
    <property type="entry name" value="ZF_RING_GID"/>
    <property type="match status" value="1"/>
</dbReference>
<evidence type="ECO:0000256" key="4">
    <source>
        <dbReference type="ARBA" id="ARBA00022771"/>
    </source>
</evidence>
<gene>
    <name evidence="12" type="ORF">BGZ65_002493</name>
</gene>
<reference evidence="12" key="1">
    <citation type="journal article" date="2020" name="Fungal Divers.">
        <title>Resolving the Mortierellaceae phylogeny through synthesis of multi-gene phylogenetics and phylogenomics.</title>
        <authorList>
            <person name="Vandepol N."/>
            <person name="Liber J."/>
            <person name="Desiro A."/>
            <person name="Na H."/>
            <person name="Kennedy M."/>
            <person name="Barry K."/>
            <person name="Grigoriev I.V."/>
            <person name="Miller A.N."/>
            <person name="O'Donnell K."/>
            <person name="Stajich J.E."/>
            <person name="Bonito G."/>
        </authorList>
    </citation>
    <scope>NUCLEOTIDE SEQUENCE</scope>
    <source>
        <strain evidence="12">MES-2147</strain>
    </source>
</reference>
<dbReference type="Proteomes" id="UP000749646">
    <property type="component" value="Unassembled WGS sequence"/>
</dbReference>
<dbReference type="Pfam" id="PF13445">
    <property type="entry name" value="zf-RING_UBOX"/>
    <property type="match status" value="1"/>
</dbReference>
<dbReference type="OrthoDB" id="1933281at2759"/>
<dbReference type="InterPro" id="IPR013144">
    <property type="entry name" value="CRA_dom"/>
</dbReference>
<feature type="domain" description="CTLH" evidence="10">
    <location>
        <begin position="148"/>
        <end position="205"/>
    </location>
</feature>
<keyword evidence="13" id="KW-1185">Reference proteome</keyword>
<dbReference type="EMBL" id="JAAAHW010009363">
    <property type="protein sequence ID" value="KAF9942371.1"/>
    <property type="molecule type" value="Genomic_DNA"/>
</dbReference>
<organism evidence="12 13">
    <name type="scientific">Modicella reniformis</name>
    <dbReference type="NCBI Taxonomy" id="1440133"/>
    <lineage>
        <taxon>Eukaryota</taxon>
        <taxon>Fungi</taxon>
        <taxon>Fungi incertae sedis</taxon>
        <taxon>Mucoromycota</taxon>
        <taxon>Mortierellomycotina</taxon>
        <taxon>Mortierellomycetes</taxon>
        <taxon>Mortierellales</taxon>
        <taxon>Mortierellaceae</taxon>
        <taxon>Modicella</taxon>
    </lineage>
</organism>
<comment type="subcellular location">
    <subcellularLocation>
        <location evidence="1">Cytoplasm</location>
    </subcellularLocation>
</comment>